<feature type="compositionally biased region" description="Low complexity" evidence="1">
    <location>
        <begin position="27"/>
        <end position="39"/>
    </location>
</feature>
<keyword evidence="3" id="KW-1185">Reference proteome</keyword>
<dbReference type="EMBL" id="JALNMH010000004">
    <property type="protein sequence ID" value="MCK7593217.1"/>
    <property type="molecule type" value="Genomic_DNA"/>
</dbReference>
<organism evidence="2 3">
    <name type="scientific">Pseudomarimonas salicorniae</name>
    <dbReference type="NCBI Taxonomy" id="2933270"/>
    <lineage>
        <taxon>Bacteria</taxon>
        <taxon>Pseudomonadati</taxon>
        <taxon>Pseudomonadota</taxon>
        <taxon>Gammaproteobacteria</taxon>
        <taxon>Lysobacterales</taxon>
        <taxon>Lysobacteraceae</taxon>
        <taxon>Pseudomarimonas</taxon>
    </lineage>
</organism>
<evidence type="ECO:0000313" key="3">
    <source>
        <dbReference type="Proteomes" id="UP001431449"/>
    </source>
</evidence>
<comment type="caution">
    <text evidence="2">The sequence shown here is derived from an EMBL/GenBank/DDBJ whole genome shotgun (WGS) entry which is preliminary data.</text>
</comment>
<proteinExistence type="predicted"/>
<gene>
    <name evidence="2" type="ORF">M0G41_05975</name>
</gene>
<dbReference type="InterPro" id="IPR050563">
    <property type="entry name" value="4-hydroxybenzoyl-CoA_TE"/>
</dbReference>
<dbReference type="PANTHER" id="PTHR31793">
    <property type="entry name" value="4-HYDROXYBENZOYL-COA THIOESTERASE FAMILY MEMBER"/>
    <property type="match status" value="1"/>
</dbReference>
<name>A0ABT0GGN1_9GAMM</name>
<reference evidence="2" key="1">
    <citation type="submission" date="2022-04" db="EMBL/GenBank/DDBJ databases">
        <title>Lysobacter sp. CAU 1642 isolated from sea sand.</title>
        <authorList>
            <person name="Kim W."/>
        </authorList>
    </citation>
    <scope>NUCLEOTIDE SEQUENCE</scope>
    <source>
        <strain evidence="2">CAU 1642</strain>
    </source>
</reference>
<dbReference type="PANTHER" id="PTHR31793:SF24">
    <property type="entry name" value="LONG-CHAIN ACYL-COA THIOESTERASE FADM"/>
    <property type="match status" value="1"/>
</dbReference>
<dbReference type="Pfam" id="PF13279">
    <property type="entry name" value="4HBT_2"/>
    <property type="match status" value="1"/>
</dbReference>
<sequence>MSETTPKKPAAKKAKPARKRTSRAKAKTAPADKAAAAAPPVEPAAPPEASDALFRIDFEVRWRDLDAFNHVNNSTFLTYLEEARLRWLESLDGPWLTETSAPVLASAELQFRRPIPWPETLSVTLHAERAGNSSLTLGHRISSATDPDAVYCEGRVVMVWVDAASGKGASLPEAVRRAAESRLGD</sequence>
<dbReference type="Gene3D" id="3.10.129.10">
    <property type="entry name" value="Hotdog Thioesterase"/>
    <property type="match status" value="1"/>
</dbReference>
<feature type="region of interest" description="Disordered" evidence="1">
    <location>
        <begin position="1"/>
        <end position="47"/>
    </location>
</feature>
<dbReference type="CDD" id="cd00586">
    <property type="entry name" value="4HBT"/>
    <property type="match status" value="1"/>
</dbReference>
<dbReference type="SUPFAM" id="SSF54637">
    <property type="entry name" value="Thioesterase/thiol ester dehydrase-isomerase"/>
    <property type="match status" value="1"/>
</dbReference>
<protein>
    <submittedName>
        <fullName evidence="2">Acyl-CoA thioesterase</fullName>
    </submittedName>
</protein>
<accession>A0ABT0GGN1</accession>
<feature type="compositionally biased region" description="Basic residues" evidence="1">
    <location>
        <begin position="9"/>
        <end position="26"/>
    </location>
</feature>
<dbReference type="InterPro" id="IPR029069">
    <property type="entry name" value="HotDog_dom_sf"/>
</dbReference>
<dbReference type="Proteomes" id="UP001431449">
    <property type="component" value="Unassembled WGS sequence"/>
</dbReference>
<dbReference type="RefSeq" id="WP_248206461.1">
    <property type="nucleotide sequence ID" value="NZ_JALNMH010000004.1"/>
</dbReference>
<evidence type="ECO:0000256" key="1">
    <source>
        <dbReference type="SAM" id="MobiDB-lite"/>
    </source>
</evidence>
<evidence type="ECO:0000313" key="2">
    <source>
        <dbReference type="EMBL" id="MCK7593217.1"/>
    </source>
</evidence>